<dbReference type="OrthoDB" id="3381279at2"/>
<reference evidence="2 3" key="1">
    <citation type="submission" date="2013-08" db="EMBL/GenBank/DDBJ databases">
        <title>The genome sequence of Knoellia subterranea.</title>
        <authorList>
            <person name="Zhu W."/>
            <person name="Wang G."/>
        </authorList>
    </citation>
    <scope>NUCLEOTIDE SEQUENCE [LARGE SCALE GENOMIC DNA]</scope>
    <source>
        <strain evidence="2 3">KCTC 19937</strain>
    </source>
</reference>
<keyword evidence="3" id="KW-1185">Reference proteome</keyword>
<gene>
    <name evidence="2" type="ORF">N803_14435</name>
</gene>
<dbReference type="Pfam" id="PF01814">
    <property type="entry name" value="Hemerythrin"/>
    <property type="match status" value="1"/>
</dbReference>
<dbReference type="Gene3D" id="1.20.120.520">
    <property type="entry name" value="nmb1532 protein domain like"/>
    <property type="match status" value="1"/>
</dbReference>
<evidence type="ECO:0000313" key="2">
    <source>
        <dbReference type="EMBL" id="KGN37549.1"/>
    </source>
</evidence>
<dbReference type="InterPro" id="IPR012312">
    <property type="entry name" value="Hemerythrin-like"/>
</dbReference>
<proteinExistence type="predicted"/>
<sequence length="163" mass="17921">MCSYCGCRDIGPIGRLHEEHVVIMNLMGEVRRAVERDDLAGAVAHLERLIPVLAVHDAVEEVGVYPAMSAVPALEDKVAVLFDEHDDLDGTLDRALDALRDGGPGAIDWPGVLGAFDTLWEHIDHEENGMFPAAAIALDPQQWEHAEQVRRDVERGTIASHHH</sequence>
<dbReference type="EMBL" id="AVPK01000005">
    <property type="protein sequence ID" value="KGN37549.1"/>
    <property type="molecule type" value="Genomic_DNA"/>
</dbReference>
<feature type="domain" description="Hemerythrin-like" evidence="1">
    <location>
        <begin position="13"/>
        <end position="134"/>
    </location>
</feature>
<dbReference type="STRING" id="1385521.N803_14435"/>
<evidence type="ECO:0000259" key="1">
    <source>
        <dbReference type="Pfam" id="PF01814"/>
    </source>
</evidence>
<dbReference type="AlphaFoldDB" id="A0A0A0JLE6"/>
<organism evidence="2 3">
    <name type="scientific">Knoellia subterranea KCTC 19937</name>
    <dbReference type="NCBI Taxonomy" id="1385521"/>
    <lineage>
        <taxon>Bacteria</taxon>
        <taxon>Bacillati</taxon>
        <taxon>Actinomycetota</taxon>
        <taxon>Actinomycetes</taxon>
        <taxon>Micrococcales</taxon>
        <taxon>Intrasporangiaceae</taxon>
        <taxon>Knoellia</taxon>
    </lineage>
</organism>
<accession>A0A0A0JLE6</accession>
<dbReference type="Proteomes" id="UP000030011">
    <property type="component" value="Unassembled WGS sequence"/>
</dbReference>
<name>A0A0A0JLE6_9MICO</name>
<comment type="caution">
    <text evidence="2">The sequence shown here is derived from an EMBL/GenBank/DDBJ whole genome shotgun (WGS) entry which is preliminary data.</text>
</comment>
<dbReference type="RefSeq" id="WP_035904971.1">
    <property type="nucleotide sequence ID" value="NZ_AVPK01000005.1"/>
</dbReference>
<dbReference type="eggNOG" id="COG3945">
    <property type="taxonomic scope" value="Bacteria"/>
</dbReference>
<evidence type="ECO:0000313" key="3">
    <source>
        <dbReference type="Proteomes" id="UP000030011"/>
    </source>
</evidence>
<protein>
    <submittedName>
        <fullName evidence="2">Hemerythrin</fullName>
    </submittedName>
</protein>